<proteinExistence type="predicted"/>
<keyword evidence="2" id="KW-1185">Reference proteome</keyword>
<organism evidence="1 2">
    <name type="scientific">Dasania phycosphaerae</name>
    <dbReference type="NCBI Taxonomy" id="2950436"/>
    <lineage>
        <taxon>Bacteria</taxon>
        <taxon>Pseudomonadati</taxon>
        <taxon>Pseudomonadota</taxon>
        <taxon>Gammaproteobacteria</taxon>
        <taxon>Cellvibrionales</taxon>
        <taxon>Spongiibacteraceae</taxon>
        <taxon>Dasania</taxon>
    </lineage>
</organism>
<name>A0A9J6RP28_9GAMM</name>
<dbReference type="EMBL" id="JAPTGG010000010">
    <property type="protein sequence ID" value="MCZ0866082.1"/>
    <property type="molecule type" value="Genomic_DNA"/>
</dbReference>
<dbReference type="AlphaFoldDB" id="A0A9J6RP28"/>
<dbReference type="CDD" id="cd08916">
    <property type="entry name" value="TrHb3_P"/>
    <property type="match status" value="1"/>
</dbReference>
<dbReference type="InterPro" id="IPR009050">
    <property type="entry name" value="Globin-like_sf"/>
</dbReference>
<gene>
    <name evidence="1" type="ORF">O0V09_12790</name>
</gene>
<dbReference type="RefSeq" id="WP_258332236.1">
    <property type="nucleotide sequence ID" value="NZ_JAPTGG010000010.1"/>
</dbReference>
<dbReference type="Gene3D" id="1.10.490.10">
    <property type="entry name" value="Globins"/>
    <property type="match status" value="1"/>
</dbReference>
<dbReference type="SUPFAM" id="SSF46458">
    <property type="entry name" value="Globin-like"/>
    <property type="match status" value="1"/>
</dbReference>
<comment type="caution">
    <text evidence="1">The sequence shown here is derived from an EMBL/GenBank/DDBJ whole genome shotgun (WGS) entry which is preliminary data.</text>
</comment>
<dbReference type="InterPro" id="IPR012292">
    <property type="entry name" value="Globin/Proto"/>
</dbReference>
<dbReference type="GO" id="GO:0020037">
    <property type="term" value="F:heme binding"/>
    <property type="evidence" value="ECO:0007669"/>
    <property type="project" value="InterPro"/>
</dbReference>
<reference evidence="1 2" key="1">
    <citation type="submission" date="2022-12" db="EMBL/GenBank/DDBJ databases">
        <title>Dasania phycosphaerae sp. nov., isolated from particulate material of the south coast of Korea.</title>
        <authorList>
            <person name="Jiang Y."/>
        </authorList>
    </citation>
    <scope>NUCLEOTIDE SEQUENCE [LARGE SCALE GENOMIC DNA]</scope>
    <source>
        <strain evidence="1 2">GY-19</strain>
    </source>
</reference>
<evidence type="ECO:0000313" key="2">
    <source>
        <dbReference type="Proteomes" id="UP001069090"/>
    </source>
</evidence>
<accession>A0A9J6RP28</accession>
<dbReference type="Proteomes" id="UP001069090">
    <property type="component" value="Unassembled WGS sequence"/>
</dbReference>
<dbReference type="GO" id="GO:0019825">
    <property type="term" value="F:oxygen binding"/>
    <property type="evidence" value="ECO:0007669"/>
    <property type="project" value="InterPro"/>
</dbReference>
<protein>
    <submittedName>
        <fullName evidence="1">Group III truncated hemoglobin</fullName>
    </submittedName>
</protein>
<evidence type="ECO:0000313" key="1">
    <source>
        <dbReference type="EMBL" id="MCZ0866082.1"/>
    </source>
</evidence>
<sequence>MKHDIVNAADIDALVTAFYQKVLPDPIIGFIFTDIAGIDLAQHLPKIAGFWHKILLPQSPEGQAYKGRTFEIHQHLHQHCQLNEHHFQRWVLLFTRTVDELYAGPLADLTKQRAAAIAESMHKGLHNKAATQHMLQREQTGVQFFEPDQSA</sequence>